<keyword evidence="11" id="KW-1185">Reference proteome</keyword>
<dbReference type="Pfam" id="PF09335">
    <property type="entry name" value="VTT_dom"/>
    <property type="match status" value="1"/>
</dbReference>
<evidence type="ECO:0000313" key="11">
    <source>
        <dbReference type="Proteomes" id="UP001283361"/>
    </source>
</evidence>
<evidence type="ECO:0000256" key="8">
    <source>
        <dbReference type="SAM" id="Phobius"/>
    </source>
</evidence>
<feature type="domain" description="VTT" evidence="9">
    <location>
        <begin position="195"/>
        <end position="315"/>
    </location>
</feature>
<reference evidence="10" key="1">
    <citation type="journal article" date="2023" name="G3 (Bethesda)">
        <title>A reference genome for the long-term kleptoplast-retaining sea slug Elysia crispata morphotype clarki.</title>
        <authorList>
            <person name="Eastman K.E."/>
            <person name="Pendleton A.L."/>
            <person name="Shaikh M.A."/>
            <person name="Suttiyut T."/>
            <person name="Ogas R."/>
            <person name="Tomko P."/>
            <person name="Gavelis G."/>
            <person name="Widhalm J.R."/>
            <person name="Wisecaver J.H."/>
        </authorList>
    </citation>
    <scope>NUCLEOTIDE SEQUENCE</scope>
    <source>
        <strain evidence="10">ECLA1</strain>
    </source>
</reference>
<dbReference type="GO" id="GO:0016020">
    <property type="term" value="C:membrane"/>
    <property type="evidence" value="ECO:0007669"/>
    <property type="project" value="UniProtKB-SubCell"/>
</dbReference>
<dbReference type="PANTHER" id="PTHR43220:SF21">
    <property type="entry name" value="TRANSMEMBRANE PROTEIN 41A"/>
    <property type="match status" value="1"/>
</dbReference>
<dbReference type="EMBL" id="JAWDGP010001953">
    <property type="protein sequence ID" value="KAK3786591.1"/>
    <property type="molecule type" value="Genomic_DNA"/>
</dbReference>
<dbReference type="PANTHER" id="PTHR43220">
    <property type="match status" value="1"/>
</dbReference>
<feature type="transmembrane region" description="Helical" evidence="8">
    <location>
        <begin position="119"/>
        <end position="137"/>
    </location>
</feature>
<keyword evidence="5 8" id="KW-0472">Membrane</keyword>
<protein>
    <recommendedName>
        <fullName evidence="9">VTT domain-containing protein</fullName>
    </recommendedName>
</protein>
<keyword evidence="3" id="KW-0732">Signal</keyword>
<feature type="transmembrane region" description="Helical" evidence="8">
    <location>
        <begin position="6"/>
        <end position="24"/>
    </location>
</feature>
<comment type="caution">
    <text evidence="10">The sequence shown here is derived from an EMBL/GenBank/DDBJ whole genome shotgun (WGS) entry which is preliminary data.</text>
</comment>
<sequence>MTSYFESPLMGVVAMLGHLLSLSLNRIRKDMLVCKTKQSYRRQIRYNSAIRLCYSLQLLPVVNEKHDLRSVQPAPPPSRTLGMSVSRSRTHPAPAPGSSRPAATSAGRTEVERREQPRSILWLLVIFSMASYALYLLSRGLTDEDTHETQDLKFPTNIEELSDMARFLSHFKDKHWHRVLSLFVVAYIYKQTFAIPGSVFLNVLAGALFGPWAGFALTALLSAVGATLCYLLSKTFGRGYVVQWFPDKVQFFQQKIEENRDSLFFFLLFLRLFPMSPNWLMNMIAPIVGVPIHLFFLSVFIGLMPYTFVCAQTGSVLSQVSSIDDIFRGCMSKVVDYKEIS</sequence>
<name>A0AAE1AG13_9GAST</name>
<feature type="transmembrane region" description="Helical" evidence="8">
    <location>
        <begin position="212"/>
        <end position="232"/>
    </location>
</feature>
<comment type="subcellular location">
    <subcellularLocation>
        <location evidence="1">Membrane</location>
        <topology evidence="1">Multi-pass membrane protein</topology>
    </subcellularLocation>
</comment>
<dbReference type="AlphaFoldDB" id="A0AAE1AG13"/>
<comment type="similarity">
    <text evidence="6">Belongs to the TMEM41 family.</text>
</comment>
<evidence type="ECO:0000256" key="6">
    <source>
        <dbReference type="ARBA" id="ARBA00025797"/>
    </source>
</evidence>
<evidence type="ECO:0000256" key="4">
    <source>
        <dbReference type="ARBA" id="ARBA00022989"/>
    </source>
</evidence>
<feature type="transmembrane region" description="Helical" evidence="8">
    <location>
        <begin position="179"/>
        <end position="200"/>
    </location>
</feature>
<evidence type="ECO:0000256" key="3">
    <source>
        <dbReference type="ARBA" id="ARBA00022729"/>
    </source>
</evidence>
<feature type="transmembrane region" description="Helical" evidence="8">
    <location>
        <begin position="287"/>
        <end position="309"/>
    </location>
</feature>
<evidence type="ECO:0000256" key="2">
    <source>
        <dbReference type="ARBA" id="ARBA00022692"/>
    </source>
</evidence>
<proteinExistence type="inferred from homology"/>
<keyword evidence="2 8" id="KW-0812">Transmembrane</keyword>
<evidence type="ECO:0000259" key="9">
    <source>
        <dbReference type="Pfam" id="PF09335"/>
    </source>
</evidence>
<gene>
    <name evidence="10" type="ORF">RRG08_021035</name>
</gene>
<feature type="compositionally biased region" description="Low complexity" evidence="7">
    <location>
        <begin position="96"/>
        <end position="108"/>
    </location>
</feature>
<evidence type="ECO:0000313" key="10">
    <source>
        <dbReference type="EMBL" id="KAK3786591.1"/>
    </source>
</evidence>
<dbReference type="InterPro" id="IPR032816">
    <property type="entry name" value="VTT_dom"/>
</dbReference>
<evidence type="ECO:0000256" key="5">
    <source>
        <dbReference type="ARBA" id="ARBA00023136"/>
    </source>
</evidence>
<accession>A0AAE1AG13</accession>
<dbReference type="Proteomes" id="UP001283361">
    <property type="component" value="Unassembled WGS sequence"/>
</dbReference>
<feature type="region of interest" description="Disordered" evidence="7">
    <location>
        <begin position="68"/>
        <end position="112"/>
    </location>
</feature>
<evidence type="ECO:0000256" key="7">
    <source>
        <dbReference type="SAM" id="MobiDB-lite"/>
    </source>
</evidence>
<keyword evidence="4 8" id="KW-1133">Transmembrane helix</keyword>
<evidence type="ECO:0000256" key="1">
    <source>
        <dbReference type="ARBA" id="ARBA00004141"/>
    </source>
</evidence>
<organism evidence="10 11">
    <name type="scientific">Elysia crispata</name>
    <name type="common">lettuce slug</name>
    <dbReference type="NCBI Taxonomy" id="231223"/>
    <lineage>
        <taxon>Eukaryota</taxon>
        <taxon>Metazoa</taxon>
        <taxon>Spiralia</taxon>
        <taxon>Lophotrochozoa</taxon>
        <taxon>Mollusca</taxon>
        <taxon>Gastropoda</taxon>
        <taxon>Heterobranchia</taxon>
        <taxon>Euthyneura</taxon>
        <taxon>Panpulmonata</taxon>
        <taxon>Sacoglossa</taxon>
        <taxon>Placobranchoidea</taxon>
        <taxon>Plakobranchidae</taxon>
        <taxon>Elysia</taxon>
    </lineage>
</organism>
<dbReference type="InterPro" id="IPR045014">
    <property type="entry name" value="TM41A/B"/>
</dbReference>